<evidence type="ECO:0000256" key="1">
    <source>
        <dbReference type="ARBA" id="ARBA00004167"/>
    </source>
</evidence>
<keyword evidence="8" id="KW-1185">Reference proteome</keyword>
<reference evidence="7 8" key="1">
    <citation type="submission" date="2016-10" db="EMBL/GenBank/DDBJ databases">
        <title>Genome sequence of the basidiomycete white-rot fungus Trametes pubescens.</title>
        <authorList>
            <person name="Makela M.R."/>
            <person name="Granchi Z."/>
            <person name="Peng M."/>
            <person name="De Vries R.P."/>
            <person name="Grigoriev I."/>
            <person name="Riley R."/>
            <person name="Hilden K."/>
        </authorList>
    </citation>
    <scope>NUCLEOTIDE SEQUENCE [LARGE SCALE GENOMIC DNA]</scope>
    <source>
        <strain evidence="7 8">FBCC735</strain>
    </source>
</reference>
<feature type="region of interest" description="Disordered" evidence="5">
    <location>
        <begin position="1"/>
        <end position="26"/>
    </location>
</feature>
<name>A0A1M2VSB7_TRAPU</name>
<feature type="compositionally biased region" description="Low complexity" evidence="5">
    <location>
        <begin position="150"/>
        <end position="201"/>
    </location>
</feature>
<dbReference type="InterPro" id="IPR051694">
    <property type="entry name" value="Immunoregulatory_rcpt-like"/>
</dbReference>
<evidence type="ECO:0000256" key="5">
    <source>
        <dbReference type="SAM" id="MobiDB-lite"/>
    </source>
</evidence>
<evidence type="ECO:0008006" key="9">
    <source>
        <dbReference type="Google" id="ProtNLM"/>
    </source>
</evidence>
<evidence type="ECO:0000313" key="8">
    <source>
        <dbReference type="Proteomes" id="UP000184267"/>
    </source>
</evidence>
<dbReference type="OrthoDB" id="2754894at2759"/>
<dbReference type="OMA" id="NDKSHPT"/>
<dbReference type="STRING" id="154538.A0A1M2VSB7"/>
<organism evidence="7 8">
    <name type="scientific">Trametes pubescens</name>
    <name type="common">White-rot fungus</name>
    <dbReference type="NCBI Taxonomy" id="154538"/>
    <lineage>
        <taxon>Eukaryota</taxon>
        <taxon>Fungi</taxon>
        <taxon>Dikarya</taxon>
        <taxon>Basidiomycota</taxon>
        <taxon>Agaricomycotina</taxon>
        <taxon>Agaricomycetes</taxon>
        <taxon>Polyporales</taxon>
        <taxon>Polyporaceae</taxon>
        <taxon>Trametes</taxon>
    </lineage>
</organism>
<dbReference type="PANTHER" id="PTHR15549">
    <property type="entry name" value="PAIRED IMMUNOGLOBULIN-LIKE TYPE 2 RECEPTOR"/>
    <property type="match status" value="1"/>
</dbReference>
<evidence type="ECO:0000256" key="2">
    <source>
        <dbReference type="ARBA" id="ARBA00022692"/>
    </source>
</evidence>
<protein>
    <recommendedName>
        <fullName evidence="9">Carcinoembryonic antigen-related cell adhesion molecule 1</fullName>
    </recommendedName>
</protein>
<evidence type="ECO:0000256" key="6">
    <source>
        <dbReference type="SAM" id="Phobius"/>
    </source>
</evidence>
<dbReference type="GO" id="GO:0071944">
    <property type="term" value="C:cell periphery"/>
    <property type="evidence" value="ECO:0007669"/>
    <property type="project" value="UniProtKB-ARBA"/>
</dbReference>
<dbReference type="GO" id="GO:0016020">
    <property type="term" value="C:membrane"/>
    <property type="evidence" value="ECO:0007669"/>
    <property type="project" value="UniProtKB-SubCell"/>
</dbReference>
<sequence>MTGSVSATGSHNGNNGDDNESSSKKSTDIAPIVGGVVGGVAGGIVSGLVVFFWLRHKRNAMRDVPTSPVDPTANENKQYSDKPAGLQVQDHGVPAIEYNQPLSPHGPASPKVYDPDDPSTFPDNFVAPYPAPASPHQPPTASGTINLPESTALSGSTGTSTGSRTALSTGSTSTARGSQSTSPNGSNSDTGNGTTSSKKSTNIAPIVGGVVGGVVGVIIIGLALFFWLRRRRNSARYAPTSPVDLTAGEYSPGYNDKSHPTVYNEVPSASPLTTTEYSHPIPPPLPSPKVYDPDDPSTFPESSDTQAPSSHDSAAYASPVHAHLATVPYTYTPPSPYQPATSANSTAAYKGVPEL</sequence>
<feature type="region of interest" description="Disordered" evidence="5">
    <location>
        <begin position="96"/>
        <end position="201"/>
    </location>
</feature>
<evidence type="ECO:0000256" key="4">
    <source>
        <dbReference type="ARBA" id="ARBA00023136"/>
    </source>
</evidence>
<feature type="transmembrane region" description="Helical" evidence="6">
    <location>
        <begin position="29"/>
        <end position="54"/>
    </location>
</feature>
<feature type="compositionally biased region" description="Pro residues" evidence="5">
    <location>
        <begin position="129"/>
        <end position="138"/>
    </location>
</feature>
<dbReference type="Gene3D" id="1.20.5.510">
    <property type="entry name" value="Single helix bin"/>
    <property type="match status" value="1"/>
</dbReference>
<dbReference type="PANTHER" id="PTHR15549:SF26">
    <property type="entry name" value="AXIAL BUDDING PATTERN PROTEIN 2-RELATED"/>
    <property type="match status" value="1"/>
</dbReference>
<feature type="transmembrane region" description="Helical" evidence="6">
    <location>
        <begin position="206"/>
        <end position="228"/>
    </location>
</feature>
<dbReference type="EMBL" id="MNAD01000773">
    <property type="protein sequence ID" value="OJT10509.1"/>
    <property type="molecule type" value="Genomic_DNA"/>
</dbReference>
<comment type="subcellular location">
    <subcellularLocation>
        <location evidence="1">Membrane</location>
        <topology evidence="1">Single-pass membrane protein</topology>
    </subcellularLocation>
</comment>
<dbReference type="AlphaFoldDB" id="A0A1M2VSB7"/>
<feature type="compositionally biased region" description="Polar residues" evidence="5">
    <location>
        <begin position="299"/>
        <end position="312"/>
    </location>
</feature>
<keyword evidence="4 6" id="KW-0472">Membrane</keyword>
<keyword evidence="2 6" id="KW-0812">Transmembrane</keyword>
<proteinExistence type="predicted"/>
<evidence type="ECO:0000256" key="3">
    <source>
        <dbReference type="ARBA" id="ARBA00022989"/>
    </source>
</evidence>
<feature type="compositionally biased region" description="Polar residues" evidence="5">
    <location>
        <begin position="1"/>
        <end position="11"/>
    </location>
</feature>
<gene>
    <name evidence="7" type="ORF">TRAPUB_12947</name>
</gene>
<keyword evidence="3 6" id="KW-1133">Transmembrane helix</keyword>
<accession>A0A1M2VSB7</accession>
<feature type="region of interest" description="Disordered" evidence="5">
    <location>
        <begin position="239"/>
        <end position="355"/>
    </location>
</feature>
<comment type="caution">
    <text evidence="7">The sequence shown here is derived from an EMBL/GenBank/DDBJ whole genome shotgun (WGS) entry which is preliminary data.</text>
</comment>
<dbReference type="Proteomes" id="UP000184267">
    <property type="component" value="Unassembled WGS sequence"/>
</dbReference>
<evidence type="ECO:0000313" key="7">
    <source>
        <dbReference type="EMBL" id="OJT10509.1"/>
    </source>
</evidence>